<accession>A0ABV6LHW5</accession>
<dbReference type="InterPro" id="IPR011527">
    <property type="entry name" value="ABC1_TM_dom"/>
</dbReference>
<dbReference type="PROSITE" id="PS50929">
    <property type="entry name" value="ABC_TM1F"/>
    <property type="match status" value="1"/>
</dbReference>
<evidence type="ECO:0000256" key="4">
    <source>
        <dbReference type="ARBA" id="ARBA00022840"/>
    </source>
</evidence>
<evidence type="ECO:0000313" key="10">
    <source>
        <dbReference type="EMBL" id="MFC0521980.1"/>
    </source>
</evidence>
<evidence type="ECO:0000259" key="9">
    <source>
        <dbReference type="PROSITE" id="PS50929"/>
    </source>
</evidence>
<keyword evidence="5 7" id="KW-1133">Transmembrane helix</keyword>
<feature type="transmembrane region" description="Helical" evidence="7">
    <location>
        <begin position="134"/>
        <end position="158"/>
    </location>
</feature>
<organism evidence="10 11">
    <name type="scientific">Pontibacillus salicampi</name>
    <dbReference type="NCBI Taxonomy" id="1449801"/>
    <lineage>
        <taxon>Bacteria</taxon>
        <taxon>Bacillati</taxon>
        <taxon>Bacillota</taxon>
        <taxon>Bacilli</taxon>
        <taxon>Bacillales</taxon>
        <taxon>Bacillaceae</taxon>
        <taxon>Pontibacillus</taxon>
    </lineage>
</organism>
<feature type="transmembrane region" description="Helical" evidence="7">
    <location>
        <begin position="164"/>
        <end position="183"/>
    </location>
</feature>
<keyword evidence="4 10" id="KW-0067">ATP-binding</keyword>
<dbReference type="Proteomes" id="UP001589836">
    <property type="component" value="Unassembled WGS sequence"/>
</dbReference>
<dbReference type="SUPFAM" id="SSF90123">
    <property type="entry name" value="ABC transporter transmembrane region"/>
    <property type="match status" value="1"/>
</dbReference>
<evidence type="ECO:0000256" key="6">
    <source>
        <dbReference type="ARBA" id="ARBA00023136"/>
    </source>
</evidence>
<evidence type="ECO:0000256" key="1">
    <source>
        <dbReference type="ARBA" id="ARBA00004651"/>
    </source>
</evidence>
<keyword evidence="6 7" id="KW-0472">Membrane</keyword>
<keyword evidence="3" id="KW-0547">Nucleotide-binding</keyword>
<feature type="transmembrane region" description="Helical" evidence="7">
    <location>
        <begin position="59"/>
        <end position="78"/>
    </location>
</feature>
<sequence>MGSIKRYIQFVKPYKWKIVITIAIGILKFGIPLLIPLLSKYVIDDIINGDMSQDAKVEELLWIMGGALFVFLIIRPPVEYARQYLAQWTGNTILYDVRGKLFDHIQRLSLRFYSKTKTGEIISRVIHDVEQTKNFVITGLMNIWLDMITIVIAIIIMLTLNVSLTIVSIALFPLYGFAIKYFYKRLRDLTKDRSQALAEVQGHLHERVQGMPVIRSFALEDYEQNQFNDQNANFLDKALKHTSWNAKTFSVTSTITDLAPILVITFAGYQVINGNVEVGTMVAFIGYMDRVYAPLRRLVNSSTVLTQSIASMDRVFEFMDEEYDIKDKENAKKLERVDGAISFDNISFRYDEDENLVLKNLSLEVKKGETIALVGMSGGGKSTLVSLIPRFYDVEQGSIRIDGTDIRDVQAQSLRDKIGMVLQDNILFSESVRMNIKMGNPYATDEEVVEAAKAANAHDFIMELPHGYDTLVGERGVKLSGGQKQRVAIARVFLKNPPLLILDEATSALDLESEHLIQEALEKLANNRTTFIVAHRLSTITHANRIVLIEDGVIKEAGSHSELMKKQGGYYNLYQVQQLDGEKEYLGT</sequence>
<dbReference type="CDD" id="cd18554">
    <property type="entry name" value="ABC_6TM_Sav1866_like"/>
    <property type="match status" value="1"/>
</dbReference>
<keyword evidence="11" id="KW-1185">Reference proteome</keyword>
<feature type="transmembrane region" description="Helical" evidence="7">
    <location>
        <begin position="20"/>
        <end position="39"/>
    </location>
</feature>
<evidence type="ECO:0000256" key="2">
    <source>
        <dbReference type="ARBA" id="ARBA00022692"/>
    </source>
</evidence>
<dbReference type="Pfam" id="PF00664">
    <property type="entry name" value="ABC_membrane"/>
    <property type="match status" value="1"/>
</dbReference>
<name>A0ABV6LHW5_9BACI</name>
<dbReference type="InterPro" id="IPR017871">
    <property type="entry name" value="ABC_transporter-like_CS"/>
</dbReference>
<dbReference type="InterPro" id="IPR036640">
    <property type="entry name" value="ABC1_TM_sf"/>
</dbReference>
<dbReference type="InterPro" id="IPR003439">
    <property type="entry name" value="ABC_transporter-like_ATP-bd"/>
</dbReference>
<dbReference type="GO" id="GO:0005524">
    <property type="term" value="F:ATP binding"/>
    <property type="evidence" value="ECO:0007669"/>
    <property type="project" value="UniProtKB-KW"/>
</dbReference>
<keyword evidence="2 7" id="KW-0812">Transmembrane</keyword>
<feature type="domain" description="ABC transmembrane type-1" evidence="9">
    <location>
        <begin position="19"/>
        <end position="307"/>
    </location>
</feature>
<evidence type="ECO:0000256" key="5">
    <source>
        <dbReference type="ARBA" id="ARBA00022989"/>
    </source>
</evidence>
<proteinExistence type="predicted"/>
<dbReference type="PROSITE" id="PS00211">
    <property type="entry name" value="ABC_TRANSPORTER_1"/>
    <property type="match status" value="1"/>
</dbReference>
<dbReference type="EMBL" id="JBHLTP010000001">
    <property type="protein sequence ID" value="MFC0521980.1"/>
    <property type="molecule type" value="Genomic_DNA"/>
</dbReference>
<reference evidence="10 11" key="1">
    <citation type="submission" date="2024-09" db="EMBL/GenBank/DDBJ databases">
        <authorList>
            <person name="Sun Q."/>
            <person name="Mori K."/>
        </authorList>
    </citation>
    <scope>NUCLEOTIDE SEQUENCE [LARGE SCALE GENOMIC DNA]</scope>
    <source>
        <strain evidence="10 11">NCAIM B.02529</strain>
    </source>
</reference>
<dbReference type="SMART" id="SM00382">
    <property type="entry name" value="AAA"/>
    <property type="match status" value="1"/>
</dbReference>
<feature type="domain" description="ABC transporter" evidence="8">
    <location>
        <begin position="341"/>
        <end position="576"/>
    </location>
</feature>
<dbReference type="PANTHER" id="PTHR43394:SF1">
    <property type="entry name" value="ATP-BINDING CASSETTE SUB-FAMILY B MEMBER 10, MITOCHONDRIAL"/>
    <property type="match status" value="1"/>
</dbReference>
<dbReference type="PANTHER" id="PTHR43394">
    <property type="entry name" value="ATP-DEPENDENT PERMEASE MDL1, MITOCHONDRIAL"/>
    <property type="match status" value="1"/>
</dbReference>
<protein>
    <submittedName>
        <fullName evidence="10">ABC transporter ATP-binding protein</fullName>
    </submittedName>
</protein>
<dbReference type="Gene3D" id="1.20.1560.10">
    <property type="entry name" value="ABC transporter type 1, transmembrane domain"/>
    <property type="match status" value="1"/>
</dbReference>
<dbReference type="SUPFAM" id="SSF52540">
    <property type="entry name" value="P-loop containing nucleoside triphosphate hydrolases"/>
    <property type="match status" value="1"/>
</dbReference>
<comment type="caution">
    <text evidence="10">The sequence shown here is derived from an EMBL/GenBank/DDBJ whole genome shotgun (WGS) entry which is preliminary data.</text>
</comment>
<dbReference type="PROSITE" id="PS50893">
    <property type="entry name" value="ABC_TRANSPORTER_2"/>
    <property type="match status" value="1"/>
</dbReference>
<evidence type="ECO:0000256" key="7">
    <source>
        <dbReference type="SAM" id="Phobius"/>
    </source>
</evidence>
<evidence type="ECO:0000259" key="8">
    <source>
        <dbReference type="PROSITE" id="PS50893"/>
    </source>
</evidence>
<gene>
    <name evidence="10" type="ORF">ACFFGV_00055</name>
</gene>
<dbReference type="Pfam" id="PF00005">
    <property type="entry name" value="ABC_tran"/>
    <property type="match status" value="1"/>
</dbReference>
<dbReference type="InterPro" id="IPR003593">
    <property type="entry name" value="AAA+_ATPase"/>
</dbReference>
<evidence type="ECO:0000313" key="11">
    <source>
        <dbReference type="Proteomes" id="UP001589836"/>
    </source>
</evidence>
<dbReference type="InterPro" id="IPR027417">
    <property type="entry name" value="P-loop_NTPase"/>
</dbReference>
<dbReference type="CDD" id="cd03251">
    <property type="entry name" value="ABCC_MsbA"/>
    <property type="match status" value="1"/>
</dbReference>
<evidence type="ECO:0000256" key="3">
    <source>
        <dbReference type="ARBA" id="ARBA00022741"/>
    </source>
</evidence>
<comment type="subcellular location">
    <subcellularLocation>
        <location evidence="1">Cell membrane</location>
        <topology evidence="1">Multi-pass membrane protein</topology>
    </subcellularLocation>
</comment>
<dbReference type="InterPro" id="IPR039421">
    <property type="entry name" value="Type_1_exporter"/>
</dbReference>
<dbReference type="Gene3D" id="3.40.50.300">
    <property type="entry name" value="P-loop containing nucleotide triphosphate hydrolases"/>
    <property type="match status" value="1"/>
</dbReference>
<dbReference type="RefSeq" id="WP_377344458.1">
    <property type="nucleotide sequence ID" value="NZ_JBHLTP010000001.1"/>
</dbReference>